<protein>
    <submittedName>
        <fullName evidence="2">Uncharacterized protein</fullName>
    </submittedName>
</protein>
<gene>
    <name evidence="2" type="ORF">TWF506_008519</name>
</gene>
<dbReference type="Proteomes" id="UP001307849">
    <property type="component" value="Unassembled WGS sequence"/>
</dbReference>
<evidence type="ECO:0000256" key="1">
    <source>
        <dbReference type="SAM" id="MobiDB-lite"/>
    </source>
</evidence>
<name>A0AAN8NPP9_9PEZI</name>
<reference evidence="2 3" key="1">
    <citation type="submission" date="2019-10" db="EMBL/GenBank/DDBJ databases">
        <authorList>
            <person name="Palmer J.M."/>
        </authorList>
    </citation>
    <scope>NUCLEOTIDE SEQUENCE [LARGE SCALE GENOMIC DNA]</scope>
    <source>
        <strain evidence="2 3">TWF506</strain>
    </source>
</reference>
<feature type="compositionally biased region" description="Polar residues" evidence="1">
    <location>
        <begin position="90"/>
        <end position="133"/>
    </location>
</feature>
<accession>A0AAN8NPP9</accession>
<proteinExistence type="predicted"/>
<feature type="region of interest" description="Disordered" evidence="1">
    <location>
        <begin position="80"/>
        <end position="198"/>
    </location>
</feature>
<evidence type="ECO:0000313" key="2">
    <source>
        <dbReference type="EMBL" id="KAK6514094.1"/>
    </source>
</evidence>
<feature type="region of interest" description="Disordered" evidence="1">
    <location>
        <begin position="228"/>
        <end position="256"/>
    </location>
</feature>
<keyword evidence="3" id="KW-1185">Reference proteome</keyword>
<evidence type="ECO:0000313" key="3">
    <source>
        <dbReference type="Proteomes" id="UP001307849"/>
    </source>
</evidence>
<dbReference type="EMBL" id="JAVHJM010000005">
    <property type="protein sequence ID" value="KAK6514094.1"/>
    <property type="molecule type" value="Genomic_DNA"/>
</dbReference>
<organism evidence="2 3">
    <name type="scientific">Arthrobotrys conoides</name>
    <dbReference type="NCBI Taxonomy" id="74498"/>
    <lineage>
        <taxon>Eukaryota</taxon>
        <taxon>Fungi</taxon>
        <taxon>Dikarya</taxon>
        <taxon>Ascomycota</taxon>
        <taxon>Pezizomycotina</taxon>
        <taxon>Orbiliomycetes</taxon>
        <taxon>Orbiliales</taxon>
        <taxon>Orbiliaceae</taxon>
        <taxon>Arthrobotrys</taxon>
    </lineage>
</organism>
<dbReference type="AlphaFoldDB" id="A0AAN8NPP9"/>
<sequence length="285" mass="32638">MENNRLSLDELKEFNLSGVPIIPDSTSPHRHRHRGVQKYNDELDENLEQKLAEIDLNANDSVQLQRDIISNRQPTGITILSRSSEKHRNNGNPATIPNAYGKSNNPKNQGSKNAHTPRYQSSENTNFNNLSKTQQRKLRDRDRYLARVQQRIDANGKSDLKNTGLNEETRKSETFTPSNPKNSDHHSGTRGPQPVPKFTIIQRPSRPARAPSPVPPLVPSSVDAWLHEQSTSGPWDPLRLTTELSPKSSRDRRREHFQQIQWETDRDLAELDEYFETLETSIKED</sequence>
<comment type="caution">
    <text evidence="2">The sequence shown here is derived from an EMBL/GenBank/DDBJ whole genome shotgun (WGS) entry which is preliminary data.</text>
</comment>